<organism evidence="2">
    <name type="scientific">marine sediment metagenome</name>
    <dbReference type="NCBI Taxonomy" id="412755"/>
    <lineage>
        <taxon>unclassified sequences</taxon>
        <taxon>metagenomes</taxon>
        <taxon>ecological metagenomes</taxon>
    </lineage>
</organism>
<feature type="compositionally biased region" description="Acidic residues" evidence="1">
    <location>
        <begin position="7"/>
        <end position="18"/>
    </location>
</feature>
<evidence type="ECO:0000313" key="2">
    <source>
        <dbReference type="EMBL" id="KKM86183.1"/>
    </source>
</evidence>
<accession>A0A0F9KWP1</accession>
<evidence type="ECO:0000256" key="1">
    <source>
        <dbReference type="SAM" id="MobiDB-lite"/>
    </source>
</evidence>
<dbReference type="AlphaFoldDB" id="A0A0F9KWP1"/>
<comment type="caution">
    <text evidence="2">The sequence shown here is derived from an EMBL/GenBank/DDBJ whole genome shotgun (WGS) entry which is preliminary data.</text>
</comment>
<name>A0A0F9KWP1_9ZZZZ</name>
<feature type="compositionally biased region" description="Acidic residues" evidence="1">
    <location>
        <begin position="57"/>
        <end position="75"/>
    </location>
</feature>
<proteinExistence type="predicted"/>
<protein>
    <submittedName>
        <fullName evidence="2">Uncharacterized protein</fullName>
    </submittedName>
</protein>
<sequence>MTAEERELLEEVVEDEEQTVQKADEAVAAVDADRTAREAEPYPPTTMLKLDKPEPPPEVEEDLPVPQEEEDDDEFALPSADDTPKVDGATADDITGVTAEPYAGKIPSMVITAELQKAMLRSRIIIQHTFEFIEVEDSNMLRILQEEKPEVYADIVVRVAAMHFICWQKGMGL</sequence>
<dbReference type="EMBL" id="LAZR01007294">
    <property type="protein sequence ID" value="KKM86183.1"/>
    <property type="molecule type" value="Genomic_DNA"/>
</dbReference>
<feature type="region of interest" description="Disordered" evidence="1">
    <location>
        <begin position="1"/>
        <end position="91"/>
    </location>
</feature>
<gene>
    <name evidence="2" type="ORF">LCGC14_1281660</name>
</gene>
<feature type="compositionally biased region" description="Basic and acidic residues" evidence="1">
    <location>
        <begin position="31"/>
        <end position="40"/>
    </location>
</feature>
<reference evidence="2" key="1">
    <citation type="journal article" date="2015" name="Nature">
        <title>Complex archaea that bridge the gap between prokaryotes and eukaryotes.</title>
        <authorList>
            <person name="Spang A."/>
            <person name="Saw J.H."/>
            <person name="Jorgensen S.L."/>
            <person name="Zaremba-Niedzwiedzka K."/>
            <person name="Martijn J."/>
            <person name="Lind A.E."/>
            <person name="van Eijk R."/>
            <person name="Schleper C."/>
            <person name="Guy L."/>
            <person name="Ettema T.J."/>
        </authorList>
    </citation>
    <scope>NUCLEOTIDE SEQUENCE</scope>
</reference>